<sequence>MTANNDAMREAIIETAMVLAARSSWEALRLHEVAEQLAISLDDIRCCFREKDELIDAWFDRADSHMLREAESAGFLELAPAERVQHLIMAWLNALAVQRRVTRQMIASKLEIGHIHIQVPAIMRVSRTVQWIREAAHRDATFVWRALEESALTSIYLMTFFFWMRDESEDARYTSQFLQRHLSMLPWLAGSNQRAHHANGQAVSRPRQLPLQLD</sequence>
<dbReference type="InterPro" id="IPR013718">
    <property type="entry name" value="COQ9_C"/>
</dbReference>
<dbReference type="STRING" id="44576.SAMN05421881_100140"/>
<evidence type="ECO:0000313" key="2">
    <source>
        <dbReference type="EMBL" id="SDX42049.1"/>
    </source>
</evidence>
<proteinExistence type="predicted"/>
<protein>
    <submittedName>
        <fullName evidence="2">COQ9 protein</fullName>
    </submittedName>
</protein>
<accession>A0A1H3BLU5</accession>
<dbReference type="EMBL" id="FNOY01000001">
    <property type="protein sequence ID" value="SDX42049.1"/>
    <property type="molecule type" value="Genomic_DNA"/>
</dbReference>
<name>A0A1H3BLU5_9PROT</name>
<keyword evidence="3" id="KW-1185">Reference proteome</keyword>
<gene>
    <name evidence="2" type="ORF">SAMN05421881_100140</name>
</gene>
<dbReference type="Pfam" id="PF08511">
    <property type="entry name" value="COQ9"/>
    <property type="match status" value="1"/>
</dbReference>
<reference evidence="2 3" key="1">
    <citation type="submission" date="2016-10" db="EMBL/GenBank/DDBJ databases">
        <authorList>
            <person name="de Groot N.N."/>
        </authorList>
    </citation>
    <scope>NUCLEOTIDE SEQUENCE [LARGE SCALE GENOMIC DNA]</scope>
    <source>
        <strain evidence="2 3">Nm1</strain>
    </source>
</reference>
<dbReference type="Proteomes" id="UP000198640">
    <property type="component" value="Unassembled WGS sequence"/>
</dbReference>
<dbReference type="SUPFAM" id="SSF46689">
    <property type="entry name" value="Homeodomain-like"/>
    <property type="match status" value="1"/>
</dbReference>
<dbReference type="AlphaFoldDB" id="A0A1H3BLU5"/>
<evidence type="ECO:0000313" key="3">
    <source>
        <dbReference type="Proteomes" id="UP000198640"/>
    </source>
</evidence>
<organism evidence="2 3">
    <name type="scientific">Nitrosomonas halophila</name>
    <dbReference type="NCBI Taxonomy" id="44576"/>
    <lineage>
        <taxon>Bacteria</taxon>
        <taxon>Pseudomonadati</taxon>
        <taxon>Pseudomonadota</taxon>
        <taxon>Betaproteobacteria</taxon>
        <taxon>Nitrosomonadales</taxon>
        <taxon>Nitrosomonadaceae</taxon>
        <taxon>Nitrosomonas</taxon>
    </lineage>
</organism>
<dbReference type="InterPro" id="IPR009057">
    <property type="entry name" value="Homeodomain-like_sf"/>
</dbReference>
<dbReference type="RefSeq" id="WP_143032271.1">
    <property type="nucleotide sequence ID" value="NZ_FNOY01000001.1"/>
</dbReference>
<dbReference type="OrthoDB" id="7375611at2"/>
<feature type="domain" description="COQ9 C-terminal" evidence="1">
    <location>
        <begin position="151"/>
        <end position="182"/>
    </location>
</feature>
<dbReference type="Gene3D" id="1.10.357.10">
    <property type="entry name" value="Tetracycline Repressor, domain 2"/>
    <property type="match status" value="1"/>
</dbReference>
<evidence type="ECO:0000259" key="1">
    <source>
        <dbReference type="Pfam" id="PF08511"/>
    </source>
</evidence>